<feature type="compositionally biased region" description="Polar residues" evidence="11">
    <location>
        <begin position="78"/>
        <end position="90"/>
    </location>
</feature>
<keyword evidence="5" id="KW-0156">Chromatin regulator</keyword>
<dbReference type="Pfam" id="PF08209">
    <property type="entry name" value="Sgf11"/>
    <property type="match status" value="1"/>
</dbReference>
<dbReference type="Gene3D" id="3.30.160.60">
    <property type="entry name" value="Classic Zinc Finger"/>
    <property type="match status" value="1"/>
</dbReference>
<protein>
    <recommendedName>
        <fullName evidence="10">SAGA-associated factor 11</fullName>
    </recommendedName>
</protein>
<evidence type="ECO:0000256" key="6">
    <source>
        <dbReference type="ARBA" id="ARBA00023015"/>
    </source>
</evidence>
<dbReference type="PANTHER" id="PTHR46367:SF1">
    <property type="entry name" value="ATAXIN-7-LIKE PROTEIN 3"/>
    <property type="match status" value="1"/>
</dbReference>
<feature type="compositionally biased region" description="Low complexity" evidence="11">
    <location>
        <begin position="274"/>
        <end position="291"/>
    </location>
</feature>
<evidence type="ECO:0000256" key="7">
    <source>
        <dbReference type="ARBA" id="ARBA00023159"/>
    </source>
</evidence>
<keyword evidence="4" id="KW-0862">Zinc</keyword>
<sequence length="357" mass="37332">MSKTEREDAISAITSKIFSAMLDDLAMDAALQAHHQLLRSRAVCRICHTRCGLVHPNGAQTITPQSQSILHGDVGGKTASSTGTNTPNGSKSDGNIFFECMVCKRQISSNRFAPHLSACMGTGTGSRRAAPRGTNLKAKIPIEPGRSASPYPGSENGNVSDDNSNGKGKAKSKGKRADDTDFHLKRKRPISPQTSPTKKPTKKLKTAGSPVSRLKADPDSNGTIPSNTLQVPSSSSQSKVPSKLRSSSTASFLERERDRSSTPGSQSSVGTPIASTSSAISARSVAGTGPPKRGRPKGSKTGTGRGALAAQQKRPSPPRPLLPPPPPPPPAPAVRIEQDYLVDVEGDETGSSTDTDG</sequence>
<evidence type="ECO:0000313" key="12">
    <source>
        <dbReference type="EMBL" id="KAG1810138.1"/>
    </source>
</evidence>
<gene>
    <name evidence="12" type="ORF">HD556DRAFT_1318201</name>
</gene>
<feature type="compositionally biased region" description="Low complexity" evidence="11">
    <location>
        <begin position="229"/>
        <end position="248"/>
    </location>
</feature>
<keyword evidence="3" id="KW-0863">Zinc-finger</keyword>
<name>A0A9P7J9Q6_9AGAM</name>
<dbReference type="InterPro" id="IPR013246">
    <property type="entry name" value="SAGA_su_Sgf11"/>
</dbReference>
<dbReference type="GO" id="GO:0003713">
    <property type="term" value="F:transcription coactivator activity"/>
    <property type="evidence" value="ECO:0007669"/>
    <property type="project" value="TreeGrafter"/>
</dbReference>
<dbReference type="InterPro" id="IPR051078">
    <property type="entry name" value="SGF11"/>
</dbReference>
<proteinExistence type="inferred from homology"/>
<evidence type="ECO:0000256" key="3">
    <source>
        <dbReference type="ARBA" id="ARBA00022771"/>
    </source>
</evidence>
<evidence type="ECO:0000256" key="2">
    <source>
        <dbReference type="ARBA" id="ARBA00022723"/>
    </source>
</evidence>
<keyword evidence="9" id="KW-0539">Nucleus</keyword>
<accession>A0A9P7J9Q6</accession>
<dbReference type="GO" id="GO:0006325">
    <property type="term" value="P:chromatin organization"/>
    <property type="evidence" value="ECO:0007669"/>
    <property type="project" value="UniProtKB-KW"/>
</dbReference>
<dbReference type="PANTHER" id="PTHR46367">
    <property type="entry name" value="ATAXIN-7-LIKE PROTEIN 3"/>
    <property type="match status" value="1"/>
</dbReference>
<comment type="caution">
    <text evidence="12">The sequence shown here is derived from an EMBL/GenBank/DDBJ whole genome shotgun (WGS) entry which is preliminary data.</text>
</comment>
<evidence type="ECO:0000256" key="11">
    <source>
        <dbReference type="SAM" id="MobiDB-lite"/>
    </source>
</evidence>
<evidence type="ECO:0000256" key="5">
    <source>
        <dbReference type="ARBA" id="ARBA00022853"/>
    </source>
</evidence>
<keyword evidence="13" id="KW-1185">Reference proteome</keyword>
<comment type="similarity">
    <text evidence="10">Belongs to the SGF11 family.</text>
</comment>
<dbReference type="Proteomes" id="UP000719766">
    <property type="component" value="Unassembled WGS sequence"/>
</dbReference>
<dbReference type="GO" id="GO:0000124">
    <property type="term" value="C:SAGA complex"/>
    <property type="evidence" value="ECO:0007669"/>
    <property type="project" value="TreeGrafter"/>
</dbReference>
<reference evidence="12" key="1">
    <citation type="journal article" date="2020" name="New Phytol.">
        <title>Comparative genomics reveals dynamic genome evolution in host specialist ectomycorrhizal fungi.</title>
        <authorList>
            <person name="Lofgren L.A."/>
            <person name="Nguyen N.H."/>
            <person name="Vilgalys R."/>
            <person name="Ruytinx J."/>
            <person name="Liao H.L."/>
            <person name="Branco S."/>
            <person name="Kuo A."/>
            <person name="LaButti K."/>
            <person name="Lipzen A."/>
            <person name="Andreopoulos W."/>
            <person name="Pangilinan J."/>
            <person name="Riley R."/>
            <person name="Hundley H."/>
            <person name="Na H."/>
            <person name="Barry K."/>
            <person name="Grigoriev I.V."/>
            <person name="Stajich J.E."/>
            <person name="Kennedy P.G."/>
        </authorList>
    </citation>
    <scope>NUCLEOTIDE SEQUENCE</scope>
    <source>
        <strain evidence="12">S12</strain>
    </source>
</reference>
<dbReference type="AlphaFoldDB" id="A0A9P7J9Q6"/>
<evidence type="ECO:0000256" key="9">
    <source>
        <dbReference type="ARBA" id="ARBA00023242"/>
    </source>
</evidence>
<evidence type="ECO:0000256" key="1">
    <source>
        <dbReference type="ARBA" id="ARBA00004123"/>
    </source>
</evidence>
<dbReference type="EMBL" id="JABBWE010000001">
    <property type="protein sequence ID" value="KAG1810138.1"/>
    <property type="molecule type" value="Genomic_DNA"/>
</dbReference>
<feature type="region of interest" description="Disordered" evidence="11">
    <location>
        <begin position="121"/>
        <end position="357"/>
    </location>
</feature>
<evidence type="ECO:0000256" key="8">
    <source>
        <dbReference type="ARBA" id="ARBA00023163"/>
    </source>
</evidence>
<keyword evidence="6" id="KW-0805">Transcription regulation</keyword>
<dbReference type="GO" id="GO:0008270">
    <property type="term" value="F:zinc ion binding"/>
    <property type="evidence" value="ECO:0007669"/>
    <property type="project" value="UniProtKB-KW"/>
</dbReference>
<comment type="subcellular location">
    <subcellularLocation>
        <location evidence="1 10">Nucleus</location>
    </subcellularLocation>
</comment>
<feature type="compositionally biased region" description="Polar residues" evidence="11">
    <location>
        <begin position="261"/>
        <end position="270"/>
    </location>
</feature>
<evidence type="ECO:0000256" key="4">
    <source>
        <dbReference type="ARBA" id="ARBA00022833"/>
    </source>
</evidence>
<evidence type="ECO:0000313" key="13">
    <source>
        <dbReference type="Proteomes" id="UP000719766"/>
    </source>
</evidence>
<evidence type="ECO:0000256" key="10">
    <source>
        <dbReference type="RuleBase" id="RU261113"/>
    </source>
</evidence>
<dbReference type="GO" id="GO:0071819">
    <property type="term" value="C:DUBm complex"/>
    <property type="evidence" value="ECO:0007669"/>
    <property type="project" value="TreeGrafter"/>
</dbReference>
<dbReference type="RefSeq" id="XP_041167803.1">
    <property type="nucleotide sequence ID" value="XM_041301224.1"/>
</dbReference>
<feature type="compositionally biased region" description="Pro residues" evidence="11">
    <location>
        <begin position="315"/>
        <end position="332"/>
    </location>
</feature>
<organism evidence="12 13">
    <name type="scientific">Suillus plorans</name>
    <dbReference type="NCBI Taxonomy" id="116603"/>
    <lineage>
        <taxon>Eukaryota</taxon>
        <taxon>Fungi</taxon>
        <taxon>Dikarya</taxon>
        <taxon>Basidiomycota</taxon>
        <taxon>Agaricomycotina</taxon>
        <taxon>Agaricomycetes</taxon>
        <taxon>Agaricomycetidae</taxon>
        <taxon>Boletales</taxon>
        <taxon>Suillineae</taxon>
        <taxon>Suillaceae</taxon>
        <taxon>Suillus</taxon>
    </lineage>
</organism>
<keyword evidence="8" id="KW-0804">Transcription</keyword>
<keyword evidence="2" id="KW-0479">Metal-binding</keyword>
<dbReference type="GeneID" id="64594988"/>
<feature type="region of interest" description="Disordered" evidence="11">
    <location>
        <begin position="69"/>
        <end position="90"/>
    </location>
</feature>
<dbReference type="OrthoDB" id="21557at2759"/>
<keyword evidence="7 10" id="KW-0010">Activator</keyword>
<dbReference type="GO" id="GO:0006357">
    <property type="term" value="P:regulation of transcription by RNA polymerase II"/>
    <property type="evidence" value="ECO:0007669"/>
    <property type="project" value="TreeGrafter"/>
</dbReference>